<keyword evidence="2" id="KW-1185">Reference proteome</keyword>
<sequence length="84" mass="9596">MGRIRAHRVKPVVPKVRATSVWGVSTSSLGLHDKTPFTLFIQNQRSVTQFELNFIDSSIWIYCRRSRSSVRVRPTRGQGLPDRG</sequence>
<organism evidence="1 2">
    <name type="scientific">Araneus ventricosus</name>
    <name type="common">Orbweaver spider</name>
    <name type="synonym">Epeira ventricosa</name>
    <dbReference type="NCBI Taxonomy" id="182803"/>
    <lineage>
        <taxon>Eukaryota</taxon>
        <taxon>Metazoa</taxon>
        <taxon>Ecdysozoa</taxon>
        <taxon>Arthropoda</taxon>
        <taxon>Chelicerata</taxon>
        <taxon>Arachnida</taxon>
        <taxon>Araneae</taxon>
        <taxon>Araneomorphae</taxon>
        <taxon>Entelegynae</taxon>
        <taxon>Araneoidea</taxon>
        <taxon>Araneidae</taxon>
        <taxon>Araneus</taxon>
    </lineage>
</organism>
<dbReference type="EMBL" id="BGPR01171918">
    <property type="protein sequence ID" value="GBM33869.1"/>
    <property type="molecule type" value="Genomic_DNA"/>
</dbReference>
<evidence type="ECO:0000313" key="1">
    <source>
        <dbReference type="EMBL" id="GBM33869.1"/>
    </source>
</evidence>
<feature type="non-terminal residue" evidence="1">
    <location>
        <position position="84"/>
    </location>
</feature>
<dbReference type="AlphaFoldDB" id="A0A4Y2F007"/>
<dbReference type="Proteomes" id="UP000499080">
    <property type="component" value="Unassembled WGS sequence"/>
</dbReference>
<gene>
    <name evidence="1" type="ORF">AVEN_25543_1</name>
</gene>
<comment type="caution">
    <text evidence="1">The sequence shown here is derived from an EMBL/GenBank/DDBJ whole genome shotgun (WGS) entry which is preliminary data.</text>
</comment>
<reference evidence="1 2" key="1">
    <citation type="journal article" date="2019" name="Sci. Rep.">
        <title>Orb-weaving spider Araneus ventricosus genome elucidates the spidroin gene catalogue.</title>
        <authorList>
            <person name="Kono N."/>
            <person name="Nakamura H."/>
            <person name="Ohtoshi R."/>
            <person name="Moran D.A.P."/>
            <person name="Shinohara A."/>
            <person name="Yoshida Y."/>
            <person name="Fujiwara M."/>
            <person name="Mori M."/>
            <person name="Tomita M."/>
            <person name="Arakawa K."/>
        </authorList>
    </citation>
    <scope>NUCLEOTIDE SEQUENCE [LARGE SCALE GENOMIC DNA]</scope>
</reference>
<accession>A0A4Y2F007</accession>
<proteinExistence type="predicted"/>
<protein>
    <submittedName>
        <fullName evidence="1">Uncharacterized protein</fullName>
    </submittedName>
</protein>
<evidence type="ECO:0000313" key="2">
    <source>
        <dbReference type="Proteomes" id="UP000499080"/>
    </source>
</evidence>
<name>A0A4Y2F007_ARAVE</name>